<feature type="domain" description="DUF4397" evidence="2">
    <location>
        <begin position="41"/>
        <end position="160"/>
    </location>
</feature>
<evidence type="ECO:0000256" key="1">
    <source>
        <dbReference type="SAM" id="SignalP"/>
    </source>
</evidence>
<evidence type="ECO:0000259" key="2">
    <source>
        <dbReference type="Pfam" id="PF14344"/>
    </source>
</evidence>
<dbReference type="Pfam" id="PF14344">
    <property type="entry name" value="DUF4397"/>
    <property type="match status" value="3"/>
</dbReference>
<evidence type="ECO:0000313" key="4">
    <source>
        <dbReference type="Proteomes" id="UP001236258"/>
    </source>
</evidence>
<comment type="caution">
    <text evidence="3">The sequence shown here is derived from an EMBL/GenBank/DDBJ whole genome shotgun (WGS) entry which is preliminary data.</text>
</comment>
<protein>
    <submittedName>
        <fullName evidence="3">DUF4397 domain-containing protein</fullName>
    </submittedName>
</protein>
<gene>
    <name evidence="3" type="ORF">Q3O59_11360</name>
</gene>
<feature type="domain" description="DUF4397" evidence="2">
    <location>
        <begin position="255"/>
        <end position="372"/>
    </location>
</feature>
<name>A0ABT9GRM4_9GAMM</name>
<proteinExistence type="predicted"/>
<organism evidence="3 4">
    <name type="scientific">Alkalimonas delamerensis</name>
    <dbReference type="NCBI Taxonomy" id="265981"/>
    <lineage>
        <taxon>Bacteria</taxon>
        <taxon>Pseudomonadati</taxon>
        <taxon>Pseudomonadota</taxon>
        <taxon>Gammaproteobacteria</taxon>
        <taxon>Alkalimonas</taxon>
    </lineage>
</organism>
<dbReference type="PROSITE" id="PS51257">
    <property type="entry name" value="PROKAR_LIPOPROTEIN"/>
    <property type="match status" value="1"/>
</dbReference>
<feature type="chain" id="PRO_5047374610" evidence="1">
    <location>
        <begin position="19"/>
        <end position="458"/>
    </location>
</feature>
<dbReference type="RefSeq" id="WP_305945685.1">
    <property type="nucleotide sequence ID" value="NZ_JAUZVY010000004.1"/>
</dbReference>
<dbReference type="InterPro" id="IPR025510">
    <property type="entry name" value="DUF4397"/>
</dbReference>
<sequence>MKGLTRLAISAAMVSTLAACNSSSSDDSSISLPPVPPERSAELRVIHAVSDAPAVDIRLAGTDVVQGLDYAESSEKFTLIAANYAVEVRAILPGGERATVIGPATVGLTSQTDHKVFAVGSAADGTIEPLIIADSKTSLASGNIRLQVVHASSAAPDVDIHVTAPGDALSAPIATLGFKDHTAPIDVPAGDYQVRITLPGEDTVVFDSGPLDLAAGTDLVVAAINNRFAGDSPVSLLAVTPDGNFFDVMDANSKAAVRVVHGVSDAPAVDVLVNDEIRLVEDLAFPDFTDYLNVDPAEYNVKVAANADNSIVAIDADLDLAAGVFYSVLALGSLGEEEITPLVLLDQPRRVATEAKVRIIHGSFLAPEVDIYVTETADISEAEPAFSEVPFLAETGYVSLAAGSYVVSVTVAGTKDVAIGPVTLDLEANTIYTAIARDGEGLTADFGLILMDDFVQQD</sequence>
<keyword evidence="1" id="KW-0732">Signal</keyword>
<dbReference type="EMBL" id="JAUZVY010000004">
    <property type="protein sequence ID" value="MDP4529618.1"/>
    <property type="molecule type" value="Genomic_DNA"/>
</dbReference>
<feature type="signal peptide" evidence="1">
    <location>
        <begin position="1"/>
        <end position="18"/>
    </location>
</feature>
<keyword evidence="4" id="KW-1185">Reference proteome</keyword>
<reference evidence="3 4" key="1">
    <citation type="submission" date="2023-08" db="EMBL/GenBank/DDBJ databases">
        <authorList>
            <person name="Joshi A."/>
            <person name="Thite S."/>
        </authorList>
    </citation>
    <scope>NUCLEOTIDE SEQUENCE [LARGE SCALE GENOMIC DNA]</scope>
    <source>
        <strain evidence="3 4">1E1</strain>
    </source>
</reference>
<feature type="domain" description="DUF4397" evidence="2">
    <location>
        <begin position="383"/>
        <end position="455"/>
    </location>
</feature>
<accession>A0ABT9GRM4</accession>
<dbReference type="Proteomes" id="UP001236258">
    <property type="component" value="Unassembled WGS sequence"/>
</dbReference>
<evidence type="ECO:0000313" key="3">
    <source>
        <dbReference type="EMBL" id="MDP4529618.1"/>
    </source>
</evidence>